<evidence type="ECO:0000256" key="1">
    <source>
        <dbReference type="ARBA" id="ARBA00004141"/>
    </source>
</evidence>
<dbReference type="GO" id="GO:0005886">
    <property type="term" value="C:plasma membrane"/>
    <property type="evidence" value="ECO:0007669"/>
    <property type="project" value="TreeGrafter"/>
</dbReference>
<dbReference type="RefSeq" id="XP_017314898.1">
    <property type="nucleotide sequence ID" value="XM_017459409.3"/>
</dbReference>
<dbReference type="PROSITE" id="PS00237">
    <property type="entry name" value="G_PROTEIN_RECEP_F1_1"/>
    <property type="match status" value="1"/>
</dbReference>
<dbReference type="GO" id="GO:0004930">
    <property type="term" value="F:G protein-coupled receptor activity"/>
    <property type="evidence" value="ECO:0007669"/>
    <property type="project" value="UniProtKB-KW"/>
</dbReference>
<gene>
    <name evidence="13" type="primary">LOC108259705</name>
</gene>
<evidence type="ECO:0000259" key="11">
    <source>
        <dbReference type="PROSITE" id="PS50262"/>
    </source>
</evidence>
<dbReference type="GeneID" id="108259705"/>
<dbReference type="GO" id="GO:0035025">
    <property type="term" value="P:positive regulation of Rho protein signal transduction"/>
    <property type="evidence" value="ECO:0007669"/>
    <property type="project" value="TreeGrafter"/>
</dbReference>
<evidence type="ECO:0000256" key="8">
    <source>
        <dbReference type="ARBA" id="ARBA00023224"/>
    </source>
</evidence>
<evidence type="ECO:0000256" key="2">
    <source>
        <dbReference type="ARBA" id="ARBA00022692"/>
    </source>
</evidence>
<evidence type="ECO:0000256" key="7">
    <source>
        <dbReference type="ARBA" id="ARBA00023180"/>
    </source>
</evidence>
<dbReference type="InterPro" id="IPR000276">
    <property type="entry name" value="GPCR_Rhodpsn"/>
</dbReference>
<dbReference type="GO" id="GO:0007200">
    <property type="term" value="P:phospholipase C-activating G protein-coupled receptor signaling pathway"/>
    <property type="evidence" value="ECO:0007669"/>
    <property type="project" value="TreeGrafter"/>
</dbReference>
<dbReference type="Pfam" id="PF00001">
    <property type="entry name" value="7tm_1"/>
    <property type="match status" value="1"/>
</dbReference>
<evidence type="ECO:0000256" key="3">
    <source>
        <dbReference type="ARBA" id="ARBA00022989"/>
    </source>
</evidence>
<keyword evidence="12" id="KW-1185">Reference proteome</keyword>
<accession>A0A2D0Q885</accession>
<dbReference type="Proteomes" id="UP000221080">
    <property type="component" value="Chromosome 28"/>
</dbReference>
<evidence type="ECO:0000256" key="10">
    <source>
        <dbReference type="SAM" id="Phobius"/>
    </source>
</evidence>
<evidence type="ECO:0000256" key="4">
    <source>
        <dbReference type="ARBA" id="ARBA00023040"/>
    </source>
</evidence>
<dbReference type="OrthoDB" id="8889623at2759"/>
<evidence type="ECO:0000256" key="5">
    <source>
        <dbReference type="ARBA" id="ARBA00023136"/>
    </source>
</evidence>
<evidence type="ECO:0000313" key="12">
    <source>
        <dbReference type="Proteomes" id="UP000221080"/>
    </source>
</evidence>
<keyword evidence="6 9" id="KW-0675">Receptor</keyword>
<keyword evidence="7" id="KW-0325">Glycoprotein</keyword>
<name>A0A2D0Q885_ICTPU</name>
<keyword evidence="4 9" id="KW-0297">G-protein coupled receptor</keyword>
<feature type="transmembrane region" description="Helical" evidence="10">
    <location>
        <begin position="72"/>
        <end position="98"/>
    </location>
</feature>
<proteinExistence type="inferred from homology"/>
<organism evidence="12 13">
    <name type="scientific">Ictalurus punctatus</name>
    <name type="common">Channel catfish</name>
    <name type="synonym">Silurus punctatus</name>
    <dbReference type="NCBI Taxonomy" id="7998"/>
    <lineage>
        <taxon>Eukaryota</taxon>
        <taxon>Metazoa</taxon>
        <taxon>Chordata</taxon>
        <taxon>Craniata</taxon>
        <taxon>Vertebrata</taxon>
        <taxon>Euteleostomi</taxon>
        <taxon>Actinopterygii</taxon>
        <taxon>Neopterygii</taxon>
        <taxon>Teleostei</taxon>
        <taxon>Ostariophysi</taxon>
        <taxon>Siluriformes</taxon>
        <taxon>Ictaluridae</taxon>
        <taxon>Ictalurus</taxon>
    </lineage>
</organism>
<dbReference type="PROSITE" id="PS50262">
    <property type="entry name" value="G_PROTEIN_RECEP_F1_2"/>
    <property type="match status" value="1"/>
</dbReference>
<sequence length="309" mass="35308">MEMHNDTSNTLVLNGNVSVPEKTVYEMCSHMPAMILLYMGMQIINMFMGIPANLIVLWLIHRNRSDSSTSDIFIWHLAVLDTFFCLIPPLELANMLYLTTSSTWYILRFFYGIKDSSSLFLACICMDRYMAVCHPIVFSNLKDQRHRPVCAVVVWFITLVYAILKCLGTIPNFDKVFTVMILATFAFMLFCNISILWALSQSGQGRDDMHPVKKRAFKMVLIILAIIVFNYLPPVALFPFQPYFSPDVFKCYISFIAFGFMDISSSIQPVLYLSNKKLQCPAWCCECCCNKDTETGTRPESSTVYTTNA</sequence>
<feature type="transmembrane region" description="Helical" evidence="10">
    <location>
        <begin position="149"/>
        <end position="170"/>
    </location>
</feature>
<dbReference type="PANTHER" id="PTHR24232">
    <property type="entry name" value="G-PROTEIN COUPLED RECEPTOR"/>
    <property type="match status" value="1"/>
</dbReference>
<dbReference type="InterPro" id="IPR017452">
    <property type="entry name" value="GPCR_Rhodpsn_7TM"/>
</dbReference>
<comment type="subcellular location">
    <subcellularLocation>
        <location evidence="1">Membrane</location>
        <topology evidence="1">Multi-pass membrane protein</topology>
    </subcellularLocation>
</comment>
<reference evidence="12" key="1">
    <citation type="journal article" date="2016" name="Nat. Commun.">
        <title>The channel catfish genome sequence provides insights into the evolution of scale formation in teleosts.</title>
        <authorList>
            <person name="Liu Z."/>
            <person name="Liu S."/>
            <person name="Yao J."/>
            <person name="Bao L."/>
            <person name="Zhang J."/>
            <person name="Li Y."/>
            <person name="Jiang C."/>
            <person name="Sun L."/>
            <person name="Wang R."/>
            <person name="Zhang Y."/>
            <person name="Zhou T."/>
            <person name="Zeng Q."/>
            <person name="Fu Q."/>
            <person name="Gao S."/>
            <person name="Li N."/>
            <person name="Koren S."/>
            <person name="Jiang Y."/>
            <person name="Zimin A."/>
            <person name="Xu P."/>
            <person name="Phillippy A.M."/>
            <person name="Geng X."/>
            <person name="Song L."/>
            <person name="Sun F."/>
            <person name="Li C."/>
            <person name="Wang X."/>
            <person name="Chen A."/>
            <person name="Jin Y."/>
            <person name="Yuan Z."/>
            <person name="Yang Y."/>
            <person name="Tan S."/>
            <person name="Peatman E."/>
            <person name="Lu J."/>
            <person name="Qin Z."/>
            <person name="Dunham R."/>
            <person name="Li Z."/>
            <person name="Sonstegard T."/>
            <person name="Feng J."/>
            <person name="Danzmann R.G."/>
            <person name="Schroeder S."/>
            <person name="Scheffler B."/>
            <person name="Duke M.V."/>
            <person name="Ballard L."/>
            <person name="Kucuktas H."/>
            <person name="Kaltenboeck L."/>
            <person name="Liu H."/>
            <person name="Armbruster J."/>
            <person name="Xie Y."/>
            <person name="Kirby M.L."/>
            <person name="Tian Y."/>
            <person name="Flanagan M.E."/>
            <person name="Mu W."/>
            <person name="Waldbieser G.C."/>
        </authorList>
    </citation>
    <scope>NUCLEOTIDE SEQUENCE [LARGE SCALE GENOMIC DNA]</scope>
    <source>
        <strain evidence="12">SDA103</strain>
    </source>
</reference>
<feature type="transmembrane region" description="Helical" evidence="10">
    <location>
        <begin position="176"/>
        <end position="199"/>
    </location>
</feature>
<evidence type="ECO:0000256" key="9">
    <source>
        <dbReference type="RuleBase" id="RU000688"/>
    </source>
</evidence>
<dbReference type="PRINTS" id="PR00237">
    <property type="entry name" value="GPCRRHODOPSN"/>
</dbReference>
<feature type="transmembrane region" description="Helical" evidence="10">
    <location>
        <begin position="252"/>
        <end position="273"/>
    </location>
</feature>
<protein>
    <submittedName>
        <fullName evidence="13">Proteinase-activated receptor 3-like</fullName>
    </submittedName>
</protein>
<dbReference type="SUPFAM" id="SSF81321">
    <property type="entry name" value="Family A G protein-coupled receptor-like"/>
    <property type="match status" value="1"/>
</dbReference>
<feature type="transmembrane region" description="Helical" evidence="10">
    <location>
        <begin position="35"/>
        <end position="60"/>
    </location>
</feature>
<dbReference type="AlphaFoldDB" id="A0A2D0Q885"/>
<keyword evidence="8 9" id="KW-0807">Transducer</keyword>
<dbReference type="Gene3D" id="1.20.1070.10">
    <property type="entry name" value="Rhodopsin 7-helix transmembrane proteins"/>
    <property type="match status" value="1"/>
</dbReference>
<comment type="similarity">
    <text evidence="9">Belongs to the G-protein coupled receptor 1 family.</text>
</comment>
<keyword evidence="2 9" id="KW-0812">Transmembrane</keyword>
<dbReference type="PANTHER" id="PTHR24232:SF107">
    <property type="entry name" value="HYDROXYCARBOXYLIC ACID RECEPTOR 2-LIKE"/>
    <property type="match status" value="1"/>
</dbReference>
<reference evidence="13" key="2">
    <citation type="submission" date="2025-08" db="UniProtKB">
        <authorList>
            <consortium name="RefSeq"/>
        </authorList>
    </citation>
    <scope>IDENTIFICATION</scope>
    <source>
        <tissue evidence="13">Blood</tissue>
    </source>
</reference>
<evidence type="ECO:0000256" key="6">
    <source>
        <dbReference type="ARBA" id="ARBA00023170"/>
    </source>
</evidence>
<keyword evidence="3 10" id="KW-1133">Transmembrane helix</keyword>
<feature type="transmembrane region" description="Helical" evidence="10">
    <location>
        <begin position="220"/>
        <end position="240"/>
    </location>
</feature>
<feature type="domain" description="G-protein coupled receptors family 1 profile" evidence="11">
    <location>
        <begin position="52"/>
        <end position="272"/>
    </location>
</feature>
<dbReference type="KEGG" id="ipu:108259705"/>
<evidence type="ECO:0000313" key="13">
    <source>
        <dbReference type="RefSeq" id="XP_017314898.1"/>
    </source>
</evidence>
<keyword evidence="5 10" id="KW-0472">Membrane</keyword>